<dbReference type="PATRIC" id="fig|178900.5.peg.650"/>
<sequence length="282" mass="31259">MSFLISSLSGMIRSAPRLSALLAVAGAGGLSFILFSGPHGETRDLQKVLVERHPQGMRSCMLLRSGAGIDFREWSNKRFWMQSSPWTAPTAHPFLFHAGPADEAPSDLVTDLTQRGVLERHVVPVTFKTSGATEEAVFYTTSRNNPDFSYTLRQPGRLFDGYIPIATLAYPEQVSKKGEGERDEPLLLHPYLISEVDGVCVGLTLRRIVDIRHPEHDPTGREIITATAVYRSDGPKDWMRTPVFRRMAGTFAGLEAGAEVRHHLIYRKGIDGLTLFAEQPEG</sequence>
<accession>A0A149R1D6</accession>
<evidence type="ECO:0000313" key="2">
    <source>
        <dbReference type="Proteomes" id="UP000075473"/>
    </source>
</evidence>
<dbReference type="EMBL" id="LHZA01000043">
    <property type="protein sequence ID" value="KXV03379.1"/>
    <property type="molecule type" value="Genomic_DNA"/>
</dbReference>
<protein>
    <submittedName>
        <fullName evidence="1">Uncharacterized protein</fullName>
    </submittedName>
</protein>
<evidence type="ECO:0000313" key="1">
    <source>
        <dbReference type="EMBL" id="KXV03379.1"/>
    </source>
</evidence>
<reference evidence="1 2" key="1">
    <citation type="submission" date="2015-06" db="EMBL/GenBank/DDBJ databases">
        <title>Improved classification and identification of acetic acid bacteria using matrix-assisted laser desorption/ionization time-of-flight mass spectrometry; Gluconobacter nephelii and Gluconobacter uchimurae are later heterotypic synonyms of Gluconobacter japonicus and Gluconobacter oxydans, respectively.</title>
        <authorList>
            <person name="Li L."/>
            <person name="Cleenwerck I."/>
            <person name="De Vuyst L."/>
            <person name="Vandamme P."/>
        </authorList>
    </citation>
    <scope>NUCLEOTIDE SEQUENCE [LARGE SCALE GENOMIC DNA]</scope>
    <source>
        <strain evidence="1 2">LMG 1625</strain>
    </source>
</reference>
<proteinExistence type="predicted"/>
<dbReference type="RefSeq" id="WP_062247351.1">
    <property type="nucleotide sequence ID" value="NZ_LHZA01000043.1"/>
</dbReference>
<gene>
    <name evidence="1" type="ORF">AD928_00295</name>
</gene>
<comment type="caution">
    <text evidence="1">The sequence shown here is derived from an EMBL/GenBank/DDBJ whole genome shotgun (WGS) entry which is preliminary data.</text>
</comment>
<name>A0A149R1D6_9PROT</name>
<organism evidence="1 2">
    <name type="scientific">Acetobacter cerevisiae</name>
    <dbReference type="NCBI Taxonomy" id="178900"/>
    <lineage>
        <taxon>Bacteria</taxon>
        <taxon>Pseudomonadati</taxon>
        <taxon>Pseudomonadota</taxon>
        <taxon>Alphaproteobacteria</taxon>
        <taxon>Acetobacterales</taxon>
        <taxon>Acetobacteraceae</taxon>
        <taxon>Acetobacter</taxon>
    </lineage>
</organism>
<dbReference type="Proteomes" id="UP000075473">
    <property type="component" value="Unassembled WGS sequence"/>
</dbReference>
<dbReference type="AlphaFoldDB" id="A0A149R1D6"/>